<name>A0A4Z2FPZ9_9TELE</name>
<feature type="region of interest" description="Disordered" evidence="1">
    <location>
        <begin position="111"/>
        <end position="250"/>
    </location>
</feature>
<dbReference type="AlphaFoldDB" id="A0A4Z2FPZ9"/>
<dbReference type="Proteomes" id="UP000314294">
    <property type="component" value="Unassembled WGS sequence"/>
</dbReference>
<proteinExistence type="predicted"/>
<dbReference type="EMBL" id="SRLO01000993">
    <property type="protein sequence ID" value="TNN43071.1"/>
    <property type="molecule type" value="Genomic_DNA"/>
</dbReference>
<accession>A0A4Z2FPZ9</accession>
<sequence>MLCSASGVLYYALLLLYDVTNKGSFDNIRIRDGEWKVEAIFYLNNVLDLDDTLCSPLYTSRTLSGCLDLEGAMTPIGHCKGRIGPRRRVRAIRRAICFAADVFSGTGGGALRGRPLGSASSPKTSYDSSNRARGRSRTSRSSSRVTGGVVGDPGNAEESEWRRRVGPGIRTGRRGVCRERRAATGRGEAEPDLDRSFQPRGSRPVTTDVWTGGGEEQEEEEEEEEEKKEGEPKAPVGGQEWRWDGGRGVA</sequence>
<comment type="caution">
    <text evidence="2">The sequence shown here is derived from an EMBL/GenBank/DDBJ whole genome shotgun (WGS) entry which is preliminary data.</text>
</comment>
<protein>
    <submittedName>
        <fullName evidence="2">Uncharacterized protein</fullName>
    </submittedName>
</protein>
<feature type="compositionally biased region" description="Acidic residues" evidence="1">
    <location>
        <begin position="215"/>
        <end position="226"/>
    </location>
</feature>
<evidence type="ECO:0000313" key="3">
    <source>
        <dbReference type="Proteomes" id="UP000314294"/>
    </source>
</evidence>
<evidence type="ECO:0000313" key="2">
    <source>
        <dbReference type="EMBL" id="TNN43071.1"/>
    </source>
</evidence>
<organism evidence="2 3">
    <name type="scientific">Liparis tanakae</name>
    <name type="common">Tanaka's snailfish</name>
    <dbReference type="NCBI Taxonomy" id="230148"/>
    <lineage>
        <taxon>Eukaryota</taxon>
        <taxon>Metazoa</taxon>
        <taxon>Chordata</taxon>
        <taxon>Craniata</taxon>
        <taxon>Vertebrata</taxon>
        <taxon>Euteleostomi</taxon>
        <taxon>Actinopterygii</taxon>
        <taxon>Neopterygii</taxon>
        <taxon>Teleostei</taxon>
        <taxon>Neoteleostei</taxon>
        <taxon>Acanthomorphata</taxon>
        <taxon>Eupercaria</taxon>
        <taxon>Perciformes</taxon>
        <taxon>Cottioidei</taxon>
        <taxon>Cottales</taxon>
        <taxon>Liparidae</taxon>
        <taxon>Liparis</taxon>
    </lineage>
</organism>
<gene>
    <name evidence="2" type="ORF">EYF80_046750</name>
</gene>
<feature type="compositionally biased region" description="Polar residues" evidence="1">
    <location>
        <begin position="118"/>
        <end position="131"/>
    </location>
</feature>
<feature type="compositionally biased region" description="Basic and acidic residues" evidence="1">
    <location>
        <begin position="176"/>
        <end position="197"/>
    </location>
</feature>
<evidence type="ECO:0000256" key="1">
    <source>
        <dbReference type="SAM" id="MobiDB-lite"/>
    </source>
</evidence>
<reference evidence="2 3" key="1">
    <citation type="submission" date="2019-03" db="EMBL/GenBank/DDBJ databases">
        <title>First draft genome of Liparis tanakae, snailfish: a comprehensive survey of snailfish specific genes.</title>
        <authorList>
            <person name="Kim W."/>
            <person name="Song I."/>
            <person name="Jeong J.-H."/>
            <person name="Kim D."/>
            <person name="Kim S."/>
            <person name="Ryu S."/>
            <person name="Song J.Y."/>
            <person name="Lee S.K."/>
        </authorList>
    </citation>
    <scope>NUCLEOTIDE SEQUENCE [LARGE SCALE GENOMIC DNA]</scope>
    <source>
        <tissue evidence="2">Muscle</tissue>
    </source>
</reference>
<keyword evidence="3" id="KW-1185">Reference proteome</keyword>
<feature type="compositionally biased region" description="Basic and acidic residues" evidence="1">
    <location>
        <begin position="241"/>
        <end position="250"/>
    </location>
</feature>